<dbReference type="RefSeq" id="WP_166276594.1">
    <property type="nucleotide sequence ID" value="NZ_JAANNP010000001.1"/>
</dbReference>
<feature type="region of interest" description="Disordered" evidence="3">
    <location>
        <begin position="1"/>
        <end position="67"/>
    </location>
</feature>
<comment type="caution">
    <text evidence="5">The sequence shown here is derived from an EMBL/GenBank/DDBJ whole genome shotgun (WGS) entry which is preliminary data.</text>
</comment>
<dbReference type="PROSITE" id="PS50111">
    <property type="entry name" value="CHEMOTAXIS_TRANSDUC_2"/>
    <property type="match status" value="1"/>
</dbReference>
<dbReference type="Pfam" id="PF13185">
    <property type="entry name" value="GAF_2"/>
    <property type="match status" value="1"/>
</dbReference>
<feature type="domain" description="Methyl-accepting transducer" evidence="4">
    <location>
        <begin position="147"/>
        <end position="264"/>
    </location>
</feature>
<reference evidence="5 6" key="1">
    <citation type="submission" date="2020-03" db="EMBL/GenBank/DDBJ databases">
        <title>Two novel Motilibacter sp.</title>
        <authorList>
            <person name="Liu S."/>
        </authorList>
    </citation>
    <scope>NUCLEOTIDE SEQUENCE [LARGE SCALE GENOMIC DNA]</scope>
    <source>
        <strain evidence="5 6">E257</strain>
    </source>
</reference>
<protein>
    <submittedName>
        <fullName evidence="5">GAF domain-containing protein</fullName>
    </submittedName>
</protein>
<evidence type="ECO:0000256" key="2">
    <source>
        <dbReference type="PROSITE-ProRule" id="PRU00284"/>
    </source>
</evidence>
<dbReference type="PANTHER" id="PTHR32089:SF112">
    <property type="entry name" value="LYSOZYME-LIKE PROTEIN-RELATED"/>
    <property type="match status" value="1"/>
</dbReference>
<sequence length="264" mass="27846">MPSSARSRGSRPQVRPSRRRWTRCGPRSGGSTAPTGRSAPTRPSNSPSSPATPAPSSARSPSRPPSARALACPAAWRTRDLVFVPDLGEVKDCVRAPAAQRAGVRSGVCFPIVVGGRVHGTMDFFFKQTLTPSPARLDALRNVGRLVSQSLTRVMRVQAVTETAAELVGSISELGRQAERTNEVIAAAMARADAIEASVSRLQDASMGVDSVVQLIFSIAGQTNLLALNATIEAARASKVGRGFAVVAGRSSSWRRRPGRPAPT</sequence>
<evidence type="ECO:0000256" key="3">
    <source>
        <dbReference type="SAM" id="MobiDB-lite"/>
    </source>
</evidence>
<evidence type="ECO:0000256" key="1">
    <source>
        <dbReference type="ARBA" id="ARBA00023224"/>
    </source>
</evidence>
<dbReference type="EMBL" id="JAANNP010000001">
    <property type="protein sequence ID" value="NHC12387.1"/>
    <property type="molecule type" value="Genomic_DNA"/>
</dbReference>
<dbReference type="PANTHER" id="PTHR32089">
    <property type="entry name" value="METHYL-ACCEPTING CHEMOTAXIS PROTEIN MCPB"/>
    <property type="match status" value="1"/>
</dbReference>
<dbReference type="InterPro" id="IPR004089">
    <property type="entry name" value="MCPsignal_dom"/>
</dbReference>
<evidence type="ECO:0000259" key="4">
    <source>
        <dbReference type="PROSITE" id="PS50111"/>
    </source>
</evidence>
<feature type="compositionally biased region" description="Low complexity" evidence="3">
    <location>
        <begin position="37"/>
        <end position="67"/>
    </location>
</feature>
<dbReference type="InterPro" id="IPR029016">
    <property type="entry name" value="GAF-like_dom_sf"/>
</dbReference>
<name>A0ABX0GNJ0_9ACTN</name>
<proteinExistence type="predicted"/>
<dbReference type="SUPFAM" id="SSF55781">
    <property type="entry name" value="GAF domain-like"/>
    <property type="match status" value="1"/>
</dbReference>
<dbReference type="Gene3D" id="1.10.287.950">
    <property type="entry name" value="Methyl-accepting chemotaxis protein"/>
    <property type="match status" value="1"/>
</dbReference>
<dbReference type="SUPFAM" id="SSF58104">
    <property type="entry name" value="Methyl-accepting chemotaxis protein (MCP) signaling domain"/>
    <property type="match status" value="1"/>
</dbReference>
<dbReference type="Gene3D" id="3.30.450.40">
    <property type="match status" value="1"/>
</dbReference>
<dbReference type="Pfam" id="PF00015">
    <property type="entry name" value="MCPsignal"/>
    <property type="match status" value="1"/>
</dbReference>
<accession>A0ABX0GNJ0</accession>
<keyword evidence="1 2" id="KW-0807">Transducer</keyword>
<gene>
    <name evidence="5" type="ORF">G9H71_01145</name>
</gene>
<dbReference type="Proteomes" id="UP000800981">
    <property type="component" value="Unassembled WGS sequence"/>
</dbReference>
<organism evidence="5 6">
    <name type="scientific">Motilibacter deserti</name>
    <dbReference type="NCBI Taxonomy" id="2714956"/>
    <lineage>
        <taxon>Bacteria</taxon>
        <taxon>Bacillati</taxon>
        <taxon>Actinomycetota</taxon>
        <taxon>Actinomycetes</taxon>
        <taxon>Motilibacterales</taxon>
        <taxon>Motilibacteraceae</taxon>
        <taxon>Motilibacter</taxon>
    </lineage>
</organism>
<evidence type="ECO:0000313" key="6">
    <source>
        <dbReference type="Proteomes" id="UP000800981"/>
    </source>
</evidence>
<dbReference type="InterPro" id="IPR003018">
    <property type="entry name" value="GAF"/>
</dbReference>
<evidence type="ECO:0000313" key="5">
    <source>
        <dbReference type="EMBL" id="NHC12387.1"/>
    </source>
</evidence>
<keyword evidence="6" id="KW-1185">Reference proteome</keyword>